<dbReference type="EMBL" id="VYQB01000027">
    <property type="protein sequence ID" value="KAA9011891.1"/>
    <property type="molecule type" value="Genomic_DNA"/>
</dbReference>
<dbReference type="PROSITE" id="PS50949">
    <property type="entry name" value="HTH_GNTR"/>
    <property type="match status" value="1"/>
</dbReference>
<evidence type="ECO:0000256" key="3">
    <source>
        <dbReference type="ARBA" id="ARBA00023163"/>
    </source>
</evidence>
<dbReference type="Pfam" id="PF00392">
    <property type="entry name" value="GntR"/>
    <property type="match status" value="1"/>
</dbReference>
<dbReference type="Proteomes" id="UP000325933">
    <property type="component" value="Unassembled WGS sequence"/>
</dbReference>
<dbReference type="PANTHER" id="PTHR43537">
    <property type="entry name" value="TRANSCRIPTIONAL REGULATOR, GNTR FAMILY"/>
    <property type="match status" value="1"/>
</dbReference>
<keyword evidence="2" id="KW-0238">DNA-binding</keyword>
<evidence type="ECO:0000259" key="4">
    <source>
        <dbReference type="PROSITE" id="PS50949"/>
    </source>
</evidence>
<organism evidence="6 7">
    <name type="scientific">Sphingobium limneticum</name>
    <dbReference type="NCBI Taxonomy" id="1007511"/>
    <lineage>
        <taxon>Bacteria</taxon>
        <taxon>Pseudomonadati</taxon>
        <taxon>Pseudomonadota</taxon>
        <taxon>Alphaproteobacteria</taxon>
        <taxon>Sphingomonadales</taxon>
        <taxon>Sphingomonadaceae</taxon>
        <taxon>Sphingobium</taxon>
    </lineage>
</organism>
<protein>
    <submittedName>
        <fullName evidence="6">GntR family transcriptional regulator</fullName>
    </submittedName>
</protein>
<gene>
    <name evidence="6" type="ORF">F4U95_11815</name>
    <name evidence="5" type="ORF">F4U96_22040</name>
</gene>
<proteinExistence type="predicted"/>
<evidence type="ECO:0000313" key="6">
    <source>
        <dbReference type="EMBL" id="KAA9029214.1"/>
    </source>
</evidence>
<evidence type="ECO:0000313" key="7">
    <source>
        <dbReference type="Proteomes" id="UP000325933"/>
    </source>
</evidence>
<keyword evidence="1" id="KW-0805">Transcription regulation</keyword>
<dbReference type="RefSeq" id="WP_150425828.1">
    <property type="nucleotide sequence ID" value="NZ_VYQA01000008.1"/>
</dbReference>
<dbReference type="AlphaFoldDB" id="A0A5J5I1X7"/>
<name>A0A5J5I1X7_9SPHN</name>
<comment type="caution">
    <text evidence="6">The sequence shown here is derived from an EMBL/GenBank/DDBJ whole genome shotgun (WGS) entry which is preliminary data.</text>
</comment>
<dbReference type="SUPFAM" id="SSF46785">
    <property type="entry name" value="Winged helix' DNA-binding domain"/>
    <property type="match status" value="1"/>
</dbReference>
<accession>A0A5J5I1X7</accession>
<dbReference type="Proteomes" id="UP000326364">
    <property type="component" value="Unassembled WGS sequence"/>
</dbReference>
<reference evidence="7 8" key="1">
    <citation type="submission" date="2019-09" db="EMBL/GenBank/DDBJ databases">
        <authorList>
            <person name="Feng G."/>
        </authorList>
    </citation>
    <scope>NUCLEOTIDE SEQUENCE [LARGE SCALE GENOMIC DNA]</scope>
    <source>
        <strain evidence="6 7">KACC 19283</strain>
        <strain evidence="5 8">KACC 19284</strain>
    </source>
</reference>
<feature type="domain" description="HTH gntR-type" evidence="4">
    <location>
        <begin position="4"/>
        <end position="71"/>
    </location>
</feature>
<dbReference type="EMBL" id="VYQA01000008">
    <property type="protein sequence ID" value="KAA9029214.1"/>
    <property type="molecule type" value="Genomic_DNA"/>
</dbReference>
<dbReference type="InterPro" id="IPR036390">
    <property type="entry name" value="WH_DNA-bd_sf"/>
</dbReference>
<dbReference type="GO" id="GO:0003677">
    <property type="term" value="F:DNA binding"/>
    <property type="evidence" value="ECO:0007669"/>
    <property type="project" value="UniProtKB-KW"/>
</dbReference>
<evidence type="ECO:0000313" key="5">
    <source>
        <dbReference type="EMBL" id="KAA9011891.1"/>
    </source>
</evidence>
<keyword evidence="8" id="KW-1185">Reference proteome</keyword>
<keyword evidence="3" id="KW-0804">Transcription</keyword>
<dbReference type="GO" id="GO:0003700">
    <property type="term" value="F:DNA-binding transcription factor activity"/>
    <property type="evidence" value="ECO:0007669"/>
    <property type="project" value="InterPro"/>
</dbReference>
<evidence type="ECO:0000256" key="2">
    <source>
        <dbReference type="ARBA" id="ARBA00023125"/>
    </source>
</evidence>
<dbReference type="PANTHER" id="PTHR43537:SF5">
    <property type="entry name" value="UXU OPERON TRANSCRIPTIONAL REGULATOR"/>
    <property type="match status" value="1"/>
</dbReference>
<evidence type="ECO:0000256" key="1">
    <source>
        <dbReference type="ARBA" id="ARBA00023015"/>
    </source>
</evidence>
<dbReference type="SMART" id="SM00345">
    <property type="entry name" value="HTH_GNTR"/>
    <property type="match status" value="1"/>
</dbReference>
<dbReference type="Gene3D" id="1.10.10.10">
    <property type="entry name" value="Winged helix-like DNA-binding domain superfamily/Winged helix DNA-binding domain"/>
    <property type="match status" value="1"/>
</dbReference>
<evidence type="ECO:0000313" key="8">
    <source>
        <dbReference type="Proteomes" id="UP000326364"/>
    </source>
</evidence>
<sequence length="202" mass="22000">MNSGPTAERVHETLRKRIMTRAYRPGDRLDPAVLAAPLASSVTPVRDALHLLTGEGLVETRTSGGFHIPALDEPALKDLYDWSAELLALAIHAWPRAGAPAPMPVVPADQPIADRAGAIFLAVARRSANSEHPRAVDRLNARLHATRSVEPHVLEGVEEELAAIGLAAANGESDRLRRLTTAYHRRRRRAAAAIVRAVYRFD</sequence>
<dbReference type="InterPro" id="IPR036388">
    <property type="entry name" value="WH-like_DNA-bd_sf"/>
</dbReference>
<dbReference type="InterPro" id="IPR000524">
    <property type="entry name" value="Tscrpt_reg_HTH_GntR"/>
</dbReference>